<dbReference type="SUPFAM" id="SSF52768">
    <property type="entry name" value="Arginase/deacetylase"/>
    <property type="match status" value="1"/>
</dbReference>
<protein>
    <recommendedName>
        <fullName evidence="1">Histone deacetylase domain-containing protein</fullName>
    </recommendedName>
</protein>
<dbReference type="InterPro" id="IPR023801">
    <property type="entry name" value="His_deacetylse_dom"/>
</dbReference>
<dbReference type="InterPro" id="IPR023696">
    <property type="entry name" value="Ureohydrolase_dom_sf"/>
</dbReference>
<organism evidence="2 3">
    <name type="scientific">Pythium insidiosum</name>
    <name type="common">Pythiosis disease agent</name>
    <dbReference type="NCBI Taxonomy" id="114742"/>
    <lineage>
        <taxon>Eukaryota</taxon>
        <taxon>Sar</taxon>
        <taxon>Stramenopiles</taxon>
        <taxon>Oomycota</taxon>
        <taxon>Peronosporomycetes</taxon>
        <taxon>Pythiales</taxon>
        <taxon>Pythiaceae</taxon>
        <taxon>Pythium</taxon>
    </lineage>
</organism>
<evidence type="ECO:0000259" key="1">
    <source>
        <dbReference type="Pfam" id="PF00850"/>
    </source>
</evidence>
<name>A0AAD5Q4V8_PYTIN</name>
<dbReference type="PANTHER" id="PTHR10625:SF10">
    <property type="entry name" value="HISTONE DEACETYLASE HDAC1"/>
    <property type="match status" value="1"/>
</dbReference>
<dbReference type="PRINTS" id="PR01270">
    <property type="entry name" value="HDASUPER"/>
</dbReference>
<dbReference type="EMBL" id="JAKCXM010000270">
    <property type="protein sequence ID" value="KAJ0397018.1"/>
    <property type="molecule type" value="Genomic_DNA"/>
</dbReference>
<comment type="caution">
    <text evidence="2">The sequence shown here is derived from an EMBL/GenBank/DDBJ whole genome shotgun (WGS) entry which is preliminary data.</text>
</comment>
<gene>
    <name evidence="2" type="ORF">P43SY_003962</name>
</gene>
<dbReference type="InterPro" id="IPR000286">
    <property type="entry name" value="HDACs"/>
</dbReference>
<proteinExistence type="predicted"/>
<sequence length="324" mass="35917">MADDSDGSVRVGGVSLSPLSGSLSLESRRMLRSILRRQLPPLLGSLQIPYLNAVFNDLTGQTAFFTSSICEEHQVPQHPESHRRAQVIRESVLRDLPMVRVFTDIAPATREQLLLFHSSAHVDGLFARFDAVEKRAKQARGSGKIVTLAIDEDTNVMEGTGRAALIAAGAVCQAIDLVMDDSNEIRNAFCAVRPPGHHAEPDKAMGFCFFNNIGVGACHLLDRYQDRIQRVLILDFDVHHGNGTQAKFENQYPQGPLRVTVHVEAKTKPIILESRSMKNLVKQCKNKFQLKKSAATIKIYDRHGALVTDDLLSSMPGDEHLYVR</sequence>
<keyword evidence="3" id="KW-1185">Reference proteome</keyword>
<dbReference type="AlphaFoldDB" id="A0AAD5Q4V8"/>
<dbReference type="GO" id="GO:0004407">
    <property type="term" value="F:histone deacetylase activity"/>
    <property type="evidence" value="ECO:0007669"/>
    <property type="project" value="TreeGrafter"/>
</dbReference>
<dbReference type="Pfam" id="PF00850">
    <property type="entry name" value="Hist_deacetyl"/>
    <property type="match status" value="1"/>
</dbReference>
<dbReference type="GO" id="GO:0040029">
    <property type="term" value="P:epigenetic regulation of gene expression"/>
    <property type="evidence" value="ECO:0007669"/>
    <property type="project" value="TreeGrafter"/>
</dbReference>
<evidence type="ECO:0000313" key="2">
    <source>
        <dbReference type="EMBL" id="KAJ0397018.1"/>
    </source>
</evidence>
<accession>A0AAD5Q4V8</accession>
<evidence type="ECO:0000313" key="3">
    <source>
        <dbReference type="Proteomes" id="UP001209570"/>
    </source>
</evidence>
<dbReference type="Gene3D" id="3.40.800.20">
    <property type="entry name" value="Histone deacetylase domain"/>
    <property type="match status" value="1"/>
</dbReference>
<dbReference type="Proteomes" id="UP001209570">
    <property type="component" value="Unassembled WGS sequence"/>
</dbReference>
<dbReference type="PANTHER" id="PTHR10625">
    <property type="entry name" value="HISTONE DEACETYLASE HDAC1-RELATED"/>
    <property type="match status" value="1"/>
</dbReference>
<dbReference type="InterPro" id="IPR037138">
    <property type="entry name" value="His_deacetylse_dom_sf"/>
</dbReference>
<feature type="domain" description="Histone deacetylase" evidence="1">
    <location>
        <begin position="78"/>
        <end position="251"/>
    </location>
</feature>
<reference evidence="2" key="1">
    <citation type="submission" date="2021-12" db="EMBL/GenBank/DDBJ databases">
        <title>Prjna785345.</title>
        <authorList>
            <person name="Rujirawat T."/>
            <person name="Krajaejun T."/>
        </authorList>
    </citation>
    <scope>NUCLEOTIDE SEQUENCE</scope>
    <source>
        <strain evidence="2">Pi057C3</strain>
    </source>
</reference>